<protein>
    <recommendedName>
        <fullName evidence="4">F-box domain-containing protein</fullName>
    </recommendedName>
</protein>
<reference evidence="2" key="1">
    <citation type="submission" date="2023-03" db="EMBL/GenBank/DDBJ databases">
        <title>Massive genome expansion in bonnet fungi (Mycena s.s.) driven by repeated elements and novel gene families across ecological guilds.</title>
        <authorList>
            <consortium name="Lawrence Berkeley National Laboratory"/>
            <person name="Harder C.B."/>
            <person name="Miyauchi S."/>
            <person name="Viragh M."/>
            <person name="Kuo A."/>
            <person name="Thoen E."/>
            <person name="Andreopoulos B."/>
            <person name="Lu D."/>
            <person name="Skrede I."/>
            <person name="Drula E."/>
            <person name="Henrissat B."/>
            <person name="Morin E."/>
            <person name="Kohler A."/>
            <person name="Barry K."/>
            <person name="LaButti K."/>
            <person name="Morin E."/>
            <person name="Salamov A."/>
            <person name="Lipzen A."/>
            <person name="Mereny Z."/>
            <person name="Hegedus B."/>
            <person name="Baldrian P."/>
            <person name="Stursova M."/>
            <person name="Weitz H."/>
            <person name="Taylor A."/>
            <person name="Grigoriev I.V."/>
            <person name="Nagy L.G."/>
            <person name="Martin F."/>
            <person name="Kauserud H."/>
        </authorList>
    </citation>
    <scope>NUCLEOTIDE SEQUENCE</scope>
    <source>
        <strain evidence="2">CBHHK188m</strain>
    </source>
</reference>
<organism evidence="2 3">
    <name type="scientific">Mycena maculata</name>
    <dbReference type="NCBI Taxonomy" id="230809"/>
    <lineage>
        <taxon>Eukaryota</taxon>
        <taxon>Fungi</taxon>
        <taxon>Dikarya</taxon>
        <taxon>Basidiomycota</taxon>
        <taxon>Agaricomycotina</taxon>
        <taxon>Agaricomycetes</taxon>
        <taxon>Agaricomycetidae</taxon>
        <taxon>Agaricales</taxon>
        <taxon>Marasmiineae</taxon>
        <taxon>Mycenaceae</taxon>
        <taxon>Mycena</taxon>
    </lineage>
</organism>
<dbReference type="EMBL" id="JARJLG010000204">
    <property type="protein sequence ID" value="KAJ7728590.1"/>
    <property type="molecule type" value="Genomic_DNA"/>
</dbReference>
<proteinExistence type="predicted"/>
<evidence type="ECO:0008006" key="4">
    <source>
        <dbReference type="Google" id="ProtNLM"/>
    </source>
</evidence>
<feature type="compositionally biased region" description="Acidic residues" evidence="1">
    <location>
        <begin position="527"/>
        <end position="537"/>
    </location>
</feature>
<feature type="region of interest" description="Disordered" evidence="1">
    <location>
        <begin position="523"/>
        <end position="548"/>
    </location>
</feature>
<sequence length="649" mass="71826">MHPLQSASPLCTVPAEILEQIAYELTCLTPLGPPAALVPLLLTCKTVHGQLAGNATLFARIFRFKFDASAVRRRAFDPTPAQYFDQLVLYCTQLQKLRGPVLADCDDVLFSAYLMMLENDGRNAAQLTHAGLDSYLDVFVRTRMWDKRYSSHGWPTDNVASACGLWLMWMTTTAEKLRDESVERRNQIIELVLPYVLVPYRYASTLAPQNHFTLPLSSTPTDHTTSIVTAHGPYPVYLDPRRAWSQVHFSARPTLVPPLVTVAAKLVYFSRRETVPFSIPPHLPRDRAAARAAGITHVGPNQDDIHEVNAHLNARLPEVRLGWGACDGDAEPLSARWDPDWCRLRKCFSAWRVPDARLGTPYQPGTFTGLWQGRMLIPSEHHFSALVTTHDYPAAFDEGYLGTTTVPLFMRIQEHHSYAPHRPAPCGGAGPATAYFPRGTRIVPNDARSVDVRVPDDDEGYEYATFGAPGSPRIQSLPDAPGAAGHDAECAGCRAREEALRGVRARRAAAAHEALFARVGLGAPAAEADEGEDEEEGEGPRPALDPDRVPPCNGIQDIIFTGATDTRHGAAWNHFEFFGRLRAWDGMIGILRVSVLTLRVQPDPRLGTLFFYGFVVAGHRFVGNWRVAHQDLAAPAYESAFTMARREDE</sequence>
<gene>
    <name evidence="2" type="ORF">DFH07DRAFT_998824</name>
</gene>
<evidence type="ECO:0000313" key="2">
    <source>
        <dbReference type="EMBL" id="KAJ7728590.1"/>
    </source>
</evidence>
<dbReference type="Proteomes" id="UP001215280">
    <property type="component" value="Unassembled WGS sequence"/>
</dbReference>
<evidence type="ECO:0000256" key="1">
    <source>
        <dbReference type="SAM" id="MobiDB-lite"/>
    </source>
</evidence>
<dbReference type="AlphaFoldDB" id="A0AAD7MQK5"/>
<keyword evidence="3" id="KW-1185">Reference proteome</keyword>
<accession>A0AAD7MQK5</accession>
<name>A0AAD7MQK5_9AGAR</name>
<comment type="caution">
    <text evidence="2">The sequence shown here is derived from an EMBL/GenBank/DDBJ whole genome shotgun (WGS) entry which is preliminary data.</text>
</comment>
<evidence type="ECO:0000313" key="3">
    <source>
        <dbReference type="Proteomes" id="UP001215280"/>
    </source>
</evidence>